<dbReference type="EMBL" id="QFCQ01000126">
    <property type="protein sequence ID" value="RDW12099.1"/>
    <property type="molecule type" value="Genomic_DNA"/>
</dbReference>
<dbReference type="AlphaFoldDB" id="A0A3D8PAA5"/>
<protein>
    <submittedName>
        <fullName evidence="4">Transcription antiterminator BlgG</fullName>
    </submittedName>
</protein>
<organism evidence="4 5">
    <name type="scientific">Paracoccus thiocyanatus</name>
    <dbReference type="NCBI Taxonomy" id="34006"/>
    <lineage>
        <taxon>Bacteria</taxon>
        <taxon>Pseudomonadati</taxon>
        <taxon>Pseudomonadota</taxon>
        <taxon>Alphaproteobacteria</taxon>
        <taxon>Rhodobacterales</taxon>
        <taxon>Paracoccaceae</taxon>
        <taxon>Paracoccus</taxon>
    </lineage>
</organism>
<dbReference type="GO" id="GO:0005737">
    <property type="term" value="C:cytoplasm"/>
    <property type="evidence" value="ECO:0007669"/>
    <property type="project" value="TreeGrafter"/>
</dbReference>
<accession>A0A3D8PAA5</accession>
<dbReference type="Pfam" id="PF14306">
    <property type="entry name" value="PUA_2"/>
    <property type="match status" value="1"/>
</dbReference>
<sequence length="255" mass="27184">MTLPHHQPIPALLVSPDAAQKLRAEAGRLPGWVLTDWQLADLALLLGGGLFPLRGFLPQADCDSVQAGMRLGSGALWPLPLALEVGEDFARTVEPGDDIALCGPDGAPLAILSVTDKWRPAAGVSDDPHPGLRKAGPVCLGGPVKGLALPDRTGRSPNDWRAHFRAQDSRRVLGCGPVDEDFARPLAARMGAELLVVVRPLRPAGPRETILQALVHRNHGATHLLLPADPAARALLLQYRDEIGLDLVERQDATP</sequence>
<keyword evidence="1" id="KW-0808">Transferase</keyword>
<dbReference type="Proteomes" id="UP000256679">
    <property type="component" value="Unassembled WGS sequence"/>
</dbReference>
<reference evidence="4 5" key="1">
    <citation type="submission" date="2018-05" db="EMBL/GenBank/DDBJ databases">
        <title>Whole genome sequencing of Paracoccus thiocyanatus SST.</title>
        <authorList>
            <person name="Ghosh W."/>
            <person name="Rameez M.J."/>
            <person name="Roy C."/>
        </authorList>
    </citation>
    <scope>NUCLEOTIDE SEQUENCE [LARGE SCALE GENOMIC DNA]</scope>
    <source>
        <strain evidence="4 5">SST</strain>
    </source>
</reference>
<evidence type="ECO:0000256" key="1">
    <source>
        <dbReference type="ARBA" id="ARBA00022679"/>
    </source>
</evidence>
<dbReference type="Gene3D" id="3.40.50.620">
    <property type="entry name" value="HUPs"/>
    <property type="match status" value="1"/>
</dbReference>
<dbReference type="InterPro" id="IPR025980">
    <property type="entry name" value="ATP-Sase_PUA-like_dom"/>
</dbReference>
<dbReference type="PANTHER" id="PTHR42700:SF1">
    <property type="entry name" value="SULFATE ADENYLYLTRANSFERASE"/>
    <property type="match status" value="1"/>
</dbReference>
<evidence type="ECO:0000313" key="5">
    <source>
        <dbReference type="Proteomes" id="UP000256679"/>
    </source>
</evidence>
<feature type="domain" description="ATP-sulfurylase PUA-like" evidence="3">
    <location>
        <begin position="4"/>
        <end position="145"/>
    </location>
</feature>
<keyword evidence="5" id="KW-1185">Reference proteome</keyword>
<dbReference type="Pfam" id="PF01747">
    <property type="entry name" value="ATP-sulfurylase"/>
    <property type="match status" value="1"/>
</dbReference>
<evidence type="ECO:0000259" key="2">
    <source>
        <dbReference type="Pfam" id="PF01747"/>
    </source>
</evidence>
<gene>
    <name evidence="4" type="ORF">DIE28_15535</name>
</gene>
<dbReference type="GO" id="GO:0019379">
    <property type="term" value="P:sulfate assimilation, phosphoadenylyl sulfate reduction by phosphoadenylyl-sulfate reductase (thioredoxin)"/>
    <property type="evidence" value="ECO:0007669"/>
    <property type="project" value="TreeGrafter"/>
</dbReference>
<dbReference type="RefSeq" id="WP_115756907.1">
    <property type="nucleotide sequence ID" value="NZ_QFCQ01000126.1"/>
</dbReference>
<evidence type="ECO:0000313" key="4">
    <source>
        <dbReference type="EMBL" id="RDW12099.1"/>
    </source>
</evidence>
<dbReference type="InterPro" id="IPR024951">
    <property type="entry name" value="Sulfurylase_cat_dom"/>
</dbReference>
<feature type="domain" description="Sulphate adenylyltransferase catalytic" evidence="2">
    <location>
        <begin position="199"/>
        <end position="232"/>
    </location>
</feature>
<proteinExistence type="predicted"/>
<dbReference type="GO" id="GO:0004781">
    <property type="term" value="F:sulfate adenylyltransferase (ATP) activity"/>
    <property type="evidence" value="ECO:0007669"/>
    <property type="project" value="InterPro"/>
</dbReference>
<dbReference type="InterPro" id="IPR014729">
    <property type="entry name" value="Rossmann-like_a/b/a_fold"/>
</dbReference>
<dbReference type="InterPro" id="IPR050512">
    <property type="entry name" value="Sulf_AdTrans/APS_kinase"/>
</dbReference>
<dbReference type="GO" id="GO:0010134">
    <property type="term" value="P:sulfate assimilation via adenylyl sulfate reduction"/>
    <property type="evidence" value="ECO:0007669"/>
    <property type="project" value="TreeGrafter"/>
</dbReference>
<dbReference type="Gene3D" id="3.10.400.10">
    <property type="entry name" value="Sulfate adenylyltransferase"/>
    <property type="match status" value="1"/>
</dbReference>
<dbReference type="InterPro" id="IPR015947">
    <property type="entry name" value="PUA-like_sf"/>
</dbReference>
<evidence type="ECO:0000259" key="3">
    <source>
        <dbReference type="Pfam" id="PF14306"/>
    </source>
</evidence>
<dbReference type="PANTHER" id="PTHR42700">
    <property type="entry name" value="SULFATE ADENYLYLTRANSFERASE"/>
    <property type="match status" value="1"/>
</dbReference>
<comment type="caution">
    <text evidence="4">The sequence shown here is derived from an EMBL/GenBank/DDBJ whole genome shotgun (WGS) entry which is preliminary data.</text>
</comment>
<dbReference type="SUPFAM" id="SSF52374">
    <property type="entry name" value="Nucleotidylyl transferase"/>
    <property type="match status" value="1"/>
</dbReference>
<dbReference type="SUPFAM" id="SSF88697">
    <property type="entry name" value="PUA domain-like"/>
    <property type="match status" value="1"/>
</dbReference>
<name>A0A3D8PAA5_9RHOB</name>